<dbReference type="EMBL" id="JTDY01004597">
    <property type="protein sequence ID" value="KOB67965.1"/>
    <property type="molecule type" value="Genomic_DNA"/>
</dbReference>
<accession>A0A0L7KXT8</accession>
<evidence type="ECO:0000313" key="2">
    <source>
        <dbReference type="Proteomes" id="UP000037510"/>
    </source>
</evidence>
<protein>
    <submittedName>
        <fullName evidence="1">Golgi SNAP receptor complex member 2</fullName>
    </submittedName>
</protein>
<name>A0A0L7KXT8_OPEBR</name>
<dbReference type="AlphaFoldDB" id="A0A0L7KXT8"/>
<proteinExistence type="predicted"/>
<gene>
    <name evidence="1" type="ORF">OBRU01_19321</name>
</gene>
<dbReference type="Proteomes" id="UP000037510">
    <property type="component" value="Unassembled WGS sequence"/>
</dbReference>
<reference evidence="1 2" key="1">
    <citation type="journal article" date="2015" name="Genome Biol. Evol.">
        <title>The genome of winter moth (Operophtera brumata) provides a genomic perspective on sexual dimorphism and phenology.</title>
        <authorList>
            <person name="Derks M.F."/>
            <person name="Smit S."/>
            <person name="Salis L."/>
            <person name="Schijlen E."/>
            <person name="Bossers A."/>
            <person name="Mateman C."/>
            <person name="Pijl A.S."/>
            <person name="de Ridder D."/>
            <person name="Groenen M.A."/>
            <person name="Visser M.E."/>
            <person name="Megens H.J."/>
        </authorList>
    </citation>
    <scope>NUCLEOTIDE SEQUENCE [LARGE SCALE GENOMIC DNA]</scope>
    <source>
        <strain evidence="1">WM2013NL</strain>
        <tissue evidence="1">Head and thorax</tissue>
    </source>
</reference>
<keyword evidence="2" id="KW-1185">Reference proteome</keyword>
<sequence>MEVLYHQTNQIIQETSALFQKLENDPSNHEAVESSIQSKINAINAYKYAGNPKIQPRDTERRA</sequence>
<evidence type="ECO:0000313" key="1">
    <source>
        <dbReference type="EMBL" id="KOB67965.1"/>
    </source>
</evidence>
<comment type="caution">
    <text evidence="1">The sequence shown here is derived from an EMBL/GenBank/DDBJ whole genome shotgun (WGS) entry which is preliminary data.</text>
</comment>
<keyword evidence="1" id="KW-0675">Receptor</keyword>
<organism evidence="1 2">
    <name type="scientific">Operophtera brumata</name>
    <name type="common">Winter moth</name>
    <name type="synonym">Phalaena brumata</name>
    <dbReference type="NCBI Taxonomy" id="104452"/>
    <lineage>
        <taxon>Eukaryota</taxon>
        <taxon>Metazoa</taxon>
        <taxon>Ecdysozoa</taxon>
        <taxon>Arthropoda</taxon>
        <taxon>Hexapoda</taxon>
        <taxon>Insecta</taxon>
        <taxon>Pterygota</taxon>
        <taxon>Neoptera</taxon>
        <taxon>Endopterygota</taxon>
        <taxon>Lepidoptera</taxon>
        <taxon>Glossata</taxon>
        <taxon>Ditrysia</taxon>
        <taxon>Geometroidea</taxon>
        <taxon>Geometridae</taxon>
        <taxon>Larentiinae</taxon>
        <taxon>Operophtera</taxon>
    </lineage>
</organism>